<evidence type="ECO:0000313" key="2">
    <source>
        <dbReference type="Proteomes" id="UP000694892"/>
    </source>
</evidence>
<dbReference type="EMBL" id="CM004472">
    <property type="protein sequence ID" value="OCT84325.1"/>
    <property type="molecule type" value="Genomic_DNA"/>
</dbReference>
<sequence>MSLPDLQQYYLAAQLSQMWTLKYADPGEAVYQLWQEILQTELPPFHALAIVEPKKDPNNSLLLLQRCIITRVQFLIDPKGLDLLTSLWRNAKLAPLARIRAPKAWLDAGIFSLDQVWNEQVRWAVRKALKPCNFHLPPTRVAEEFMQDQPHHKISSFYKALQSTILLKTPLKVRERWEADISPITDEQWNQVLQTPLLISPIYKFRILQLYFVHSAYYSRKLEEGTILHTFWSWSKIKPFSIAIQSRIRKMLGFEIPLDPKYYLLVMDPPTTLTLPAQIMLIAQNWKATDPPAYSAWVIMVQELQKMEDLIARRKGSTKSNMSIWQLWILENI</sequence>
<gene>
    <name evidence="1" type="ORF">XELAEV_18022473mg</name>
</gene>
<accession>A0A974D4A1</accession>
<name>A0A974D4A1_XENLA</name>
<dbReference type="AlphaFoldDB" id="A0A974D4A1"/>
<protein>
    <submittedName>
        <fullName evidence="1">Uncharacterized protein</fullName>
    </submittedName>
</protein>
<evidence type="ECO:0000313" key="1">
    <source>
        <dbReference type="EMBL" id="OCT84325.1"/>
    </source>
</evidence>
<reference evidence="2" key="1">
    <citation type="journal article" date="2016" name="Nature">
        <title>Genome evolution in the allotetraploid frog Xenopus laevis.</title>
        <authorList>
            <person name="Session A.M."/>
            <person name="Uno Y."/>
            <person name="Kwon T."/>
            <person name="Chapman J.A."/>
            <person name="Toyoda A."/>
            <person name="Takahashi S."/>
            <person name="Fukui A."/>
            <person name="Hikosaka A."/>
            <person name="Suzuki A."/>
            <person name="Kondo M."/>
            <person name="van Heeringen S.J."/>
            <person name="Quigley I."/>
            <person name="Heinz S."/>
            <person name="Ogino H."/>
            <person name="Ochi H."/>
            <person name="Hellsten U."/>
            <person name="Lyons J.B."/>
            <person name="Simakov O."/>
            <person name="Putnam N."/>
            <person name="Stites J."/>
            <person name="Kuroki Y."/>
            <person name="Tanaka T."/>
            <person name="Michiue T."/>
            <person name="Watanabe M."/>
            <person name="Bogdanovic O."/>
            <person name="Lister R."/>
            <person name="Georgiou G."/>
            <person name="Paranjpe S.S."/>
            <person name="van Kruijsbergen I."/>
            <person name="Shu S."/>
            <person name="Carlson J."/>
            <person name="Kinoshita T."/>
            <person name="Ohta Y."/>
            <person name="Mawaribuchi S."/>
            <person name="Jenkins J."/>
            <person name="Grimwood J."/>
            <person name="Schmutz J."/>
            <person name="Mitros T."/>
            <person name="Mozaffari S.V."/>
            <person name="Suzuki Y."/>
            <person name="Haramoto Y."/>
            <person name="Yamamoto T.S."/>
            <person name="Takagi C."/>
            <person name="Heald R."/>
            <person name="Miller K."/>
            <person name="Haudenschild C."/>
            <person name="Kitzman J."/>
            <person name="Nakayama T."/>
            <person name="Izutsu Y."/>
            <person name="Robert J."/>
            <person name="Fortriede J."/>
            <person name="Burns K."/>
            <person name="Lotay V."/>
            <person name="Karimi K."/>
            <person name="Yasuoka Y."/>
            <person name="Dichmann D.S."/>
            <person name="Flajnik M.F."/>
            <person name="Houston D.W."/>
            <person name="Shendure J."/>
            <person name="DuPasquier L."/>
            <person name="Vize P.D."/>
            <person name="Zorn A.M."/>
            <person name="Ito M."/>
            <person name="Marcotte E.M."/>
            <person name="Wallingford J.B."/>
            <person name="Ito Y."/>
            <person name="Asashima M."/>
            <person name="Ueno N."/>
            <person name="Matsuda Y."/>
            <person name="Veenstra G.J."/>
            <person name="Fujiyama A."/>
            <person name="Harland R.M."/>
            <person name="Taira M."/>
            <person name="Rokhsar D.S."/>
        </authorList>
    </citation>
    <scope>NUCLEOTIDE SEQUENCE [LARGE SCALE GENOMIC DNA]</scope>
    <source>
        <strain evidence="2">J</strain>
    </source>
</reference>
<organism evidence="1 2">
    <name type="scientific">Xenopus laevis</name>
    <name type="common">African clawed frog</name>
    <dbReference type="NCBI Taxonomy" id="8355"/>
    <lineage>
        <taxon>Eukaryota</taxon>
        <taxon>Metazoa</taxon>
        <taxon>Chordata</taxon>
        <taxon>Craniata</taxon>
        <taxon>Vertebrata</taxon>
        <taxon>Euteleostomi</taxon>
        <taxon>Amphibia</taxon>
        <taxon>Batrachia</taxon>
        <taxon>Anura</taxon>
        <taxon>Pipoidea</taxon>
        <taxon>Pipidae</taxon>
        <taxon>Xenopodinae</taxon>
        <taxon>Xenopus</taxon>
        <taxon>Xenopus</taxon>
    </lineage>
</organism>
<dbReference type="Proteomes" id="UP000694892">
    <property type="component" value="Chromosome 4L"/>
</dbReference>
<proteinExistence type="predicted"/>